<dbReference type="OrthoDB" id="1747797at2759"/>
<feature type="domain" description="Disease resistance protein At4g27190-like leucine-rich repeats" evidence="9">
    <location>
        <begin position="805"/>
        <end position="867"/>
    </location>
</feature>
<feature type="coiled-coil region" evidence="7">
    <location>
        <begin position="33"/>
        <end position="60"/>
    </location>
</feature>
<dbReference type="Proteomes" id="UP000796880">
    <property type="component" value="Unassembled WGS sequence"/>
</dbReference>
<organism evidence="11 12">
    <name type="scientific">Rhamnella rubrinervis</name>
    <dbReference type="NCBI Taxonomy" id="2594499"/>
    <lineage>
        <taxon>Eukaryota</taxon>
        <taxon>Viridiplantae</taxon>
        <taxon>Streptophyta</taxon>
        <taxon>Embryophyta</taxon>
        <taxon>Tracheophyta</taxon>
        <taxon>Spermatophyta</taxon>
        <taxon>Magnoliopsida</taxon>
        <taxon>eudicotyledons</taxon>
        <taxon>Gunneridae</taxon>
        <taxon>Pentapetalae</taxon>
        <taxon>rosids</taxon>
        <taxon>fabids</taxon>
        <taxon>Rosales</taxon>
        <taxon>Rhamnaceae</taxon>
        <taxon>rhamnoid group</taxon>
        <taxon>Rhamneae</taxon>
        <taxon>Rhamnella</taxon>
    </lineage>
</organism>
<dbReference type="InterPro" id="IPR036388">
    <property type="entry name" value="WH-like_DNA-bd_sf"/>
</dbReference>
<dbReference type="InterPro" id="IPR050905">
    <property type="entry name" value="Plant_NBS-LRR"/>
</dbReference>
<evidence type="ECO:0000256" key="3">
    <source>
        <dbReference type="ARBA" id="ARBA00022737"/>
    </source>
</evidence>
<feature type="domain" description="Disease resistance protein At4g27190-like leucine-rich repeats" evidence="9">
    <location>
        <begin position="1010"/>
        <end position="1154"/>
    </location>
</feature>
<keyword evidence="7" id="KW-0175">Coiled coil</keyword>
<evidence type="ECO:0000256" key="2">
    <source>
        <dbReference type="ARBA" id="ARBA00022614"/>
    </source>
</evidence>
<feature type="domain" description="Disease resistance protein At4g27190-like leucine-rich repeats" evidence="9">
    <location>
        <begin position="1881"/>
        <end position="1924"/>
    </location>
</feature>
<dbReference type="GO" id="GO:0043531">
    <property type="term" value="F:ADP binding"/>
    <property type="evidence" value="ECO:0007669"/>
    <property type="project" value="InterPro"/>
</dbReference>
<dbReference type="PANTHER" id="PTHR33463">
    <property type="entry name" value="NB-ARC DOMAIN-CONTAINING PROTEIN-RELATED"/>
    <property type="match status" value="1"/>
</dbReference>
<dbReference type="GO" id="GO:0005524">
    <property type="term" value="F:ATP binding"/>
    <property type="evidence" value="ECO:0007669"/>
    <property type="project" value="UniProtKB-KW"/>
</dbReference>
<reference evidence="11" key="1">
    <citation type="submission" date="2020-03" db="EMBL/GenBank/DDBJ databases">
        <title>A high-quality chromosome-level genome assembly of a woody plant with both climbing and erect habits, Rhamnella rubrinervis.</title>
        <authorList>
            <person name="Lu Z."/>
            <person name="Yang Y."/>
            <person name="Zhu X."/>
            <person name="Sun Y."/>
        </authorList>
    </citation>
    <scope>NUCLEOTIDE SEQUENCE</scope>
    <source>
        <strain evidence="11">BYM</strain>
        <tissue evidence="11">Leaf</tissue>
    </source>
</reference>
<gene>
    <name evidence="11" type="ORF">FNV43_RR25376</name>
</gene>
<keyword evidence="6" id="KW-0067">ATP-binding</keyword>
<name>A0A8K0DSB6_9ROSA</name>
<sequence length="2028" mass="232625">MALECLFSGIGSSIVGEIFGSTFGGIGRQLGYLTSYKRNLKNLEDEAENLKVQKSKMDKMVKAAIDNCEEIYDDVKRRQEEVDKICKEAEDILGDENHARIKCTFSGVFLNIRQRHRLSREAKKMGESIAKIKDSIKFENISCRPKPKSNFDNKDFVIFATRNETVSRITKKLGDANIRMIWVYGMSGSGKTTLVREIVRRVLHEGVLFSDAVMVTVSRTPNLETIQQEVARKLGLNFDKEASLSERADLLKERLKKEEKLLLILDDVWDGLNLEEVGIAFESDAKGCKILLTSRLERVFGFDVGVNEKFKVGQLSREEAWEWFSNLVGHDMVKDNKFQDLGKGIVEKCECLPIAIKIIAHQMKGRDLGSWSDALEQLRRPNLEGIDGMREQVYSPIIFSFNSLQKDPKSLFLLCGVLQQNSSIKIEDLVRYAFGCGLFESSYTTLQDARNRVHHIITMLKDRCMLLDGDSHDMVRLHDLVHDVAISFAKEKFMYCFKNDAEVEERLRRNALKDPVAIILPDDVHLLCQTLECKEIGIIRMPHNQSLQIPDRFFESTKDLRVLDLWYSNKLPSSLCSLGNLSTLCLRYAGPESIAQIGELQNLEILDLSWSKIEELPREIEQLTRLRMLDLRSCSQLEVIQPSVIQHLVSLEELYVTNSFTNWDQVDVVHNVGERASLMELQDLAKLTTLHLDIVDVKMLPKHLSFRGNLERYKISVGYAKQTFNIIDDCSRYLGICKELHESGDQLQKRLHVFLKKPQVLYLNGIDQGVDEILYELSEKGYPELKQLRLERDEKIRCLINSSNMREIHPPARSVCCMLESLYLNELSNLEKICDGEVTKESFQRLRDIEVHNCSRLKNLLPSSIKKLEKLTIFACDGMEEIVENYEDENEEVIEIFPQLLSLSLIRVPKLSQFCSSLKKNHMSRKEPEDSILPFFSHKLVSLPSLSKLQLEHCDFKKIWDDLPPPQTSFRNLTILIVENCHFMESLFSSAVAASFEQLEFLRIENCKGMKEIVSRTEGMDKISFHRLNRLILTSLGKLTAFSSSISIYFPALTVLSIRNCYDFKTFISKSTENSMPSLFNEKASFPSLEIFDIYSLEKLEMLWQKEQGSSDSFCRLKTVNVSYCRSLKSLIFPSASFAKGLPELQQLHIEDCRIEEIFGKEEELETVPYEFVFPLLKHMWLIDLPNLVSFYRGPHTSRFPLLTNLEVNRCPKMKAFCASESMSFQGTYGSLFFTKNFLSFPELKYLTLAECHFEQICHYPLFHCLTKLEVVECHFLKSLFSSATAAVCSKQLCILRVKDCNMMEEIISNDKTTDDMSFSKLKTLSLQELPNLMKFSSQNFIEFRMCTSLRIMKCPKFKTLVSKSSQGQPSNAKPICLFNEKFAFPSLKSVYLDGMDSLEMIWQYELSSSTADFYCKLEDVKIENCKNLTKIFLCTLQRLQNLRWLRISNCERVEEIFAIQMSNPDHQETITFLNLEHVAVYKCPSLKSIFPAASVAFNSLKEVKISGADSLKMIWPYELMGCSTADFLEKRFEIQMSNLDHQETLTFPNLEDVEVSACSSLKSIFPASAAKGMLRLGKLKIRNCWILEEIFGKEEGLEPTELVFPQLQTMELQKLPNLLSFYGRPHSSRFPLLRTLEVGHCLKIKVLSASKLLSFQGTYGSLFITNKLAFPSLKSVYLDGMDAAFPSLKSVYLYGMDSLEMIWQCEVSISTADSFCNLEKVKVMNCKNLKKIFSFRLQRELHNLRSLTISNCEMVEEIFEIQMSSPDHQETLTFPNLEEVYVSACPSMKSIFPASVAFPSLKSLYLNGMACLEIWQFELSSSTADFYCKLEVVKIENCKNLKKIFSLSLQRELHNLRSLTISYCEKVEEIFEIQMSSPSHQETLTFPNLEDVDVSACYKMKSIFPASVAKGLFQLRKLKIHDCWRLEEIVGKDEGLEPTEFEFPQLQTLDLQKLPNLVSFCGGSPSSRFPLLGSLVMKCCLKMKASSAFINQTVEMIMKMMILKSMVFEDDDLQDKVDDLEDDDFED</sequence>
<keyword evidence="3" id="KW-0677">Repeat</keyword>
<comment type="similarity">
    <text evidence="1">Belongs to the disease resistance NB-LRR family.</text>
</comment>
<evidence type="ECO:0000256" key="7">
    <source>
        <dbReference type="SAM" id="Coils"/>
    </source>
</evidence>
<evidence type="ECO:0000259" key="10">
    <source>
        <dbReference type="Pfam" id="PF23598"/>
    </source>
</evidence>
<dbReference type="SMART" id="SM00369">
    <property type="entry name" value="LRR_TYP"/>
    <property type="match status" value="2"/>
</dbReference>
<dbReference type="InterPro" id="IPR032675">
    <property type="entry name" value="LRR_dom_sf"/>
</dbReference>
<dbReference type="PANTHER" id="PTHR33463:SF145">
    <property type="entry name" value="NB-ARC DOMAIN-CONTAINING PROTEIN"/>
    <property type="match status" value="1"/>
</dbReference>
<evidence type="ECO:0000313" key="12">
    <source>
        <dbReference type="Proteomes" id="UP000796880"/>
    </source>
</evidence>
<dbReference type="Pfam" id="PF23247">
    <property type="entry name" value="LRR_RPS2"/>
    <property type="match status" value="8"/>
</dbReference>
<dbReference type="GO" id="GO:0006952">
    <property type="term" value="P:defense response"/>
    <property type="evidence" value="ECO:0007669"/>
    <property type="project" value="UniProtKB-KW"/>
</dbReference>
<comment type="caution">
    <text evidence="11">The sequence shown here is derived from an EMBL/GenBank/DDBJ whole genome shotgun (WGS) entry which is preliminary data.</text>
</comment>
<dbReference type="InterPro" id="IPR003591">
    <property type="entry name" value="Leu-rich_rpt_typical-subtyp"/>
</dbReference>
<dbReference type="InterPro" id="IPR055414">
    <property type="entry name" value="LRR_R13L4/SHOC2-like"/>
</dbReference>
<dbReference type="InterPro" id="IPR027417">
    <property type="entry name" value="P-loop_NTPase"/>
</dbReference>
<dbReference type="Gene3D" id="1.10.10.10">
    <property type="entry name" value="Winged helix-like DNA-binding domain superfamily/Winged helix DNA-binding domain"/>
    <property type="match status" value="1"/>
</dbReference>
<feature type="domain" description="Disease resistance R13L4/SHOC-2-like LRR" evidence="10">
    <location>
        <begin position="556"/>
        <end position="695"/>
    </location>
</feature>
<feature type="domain" description="Disease resistance protein At4g27190-like leucine-rich repeats" evidence="9">
    <location>
        <begin position="1390"/>
        <end position="1520"/>
    </location>
</feature>
<evidence type="ECO:0000256" key="1">
    <source>
        <dbReference type="ARBA" id="ARBA00008894"/>
    </source>
</evidence>
<dbReference type="EMBL" id="VOIH02000011">
    <property type="protein sequence ID" value="KAF3434273.1"/>
    <property type="molecule type" value="Genomic_DNA"/>
</dbReference>
<evidence type="ECO:0000256" key="5">
    <source>
        <dbReference type="ARBA" id="ARBA00022821"/>
    </source>
</evidence>
<proteinExistence type="inferred from homology"/>
<dbReference type="PRINTS" id="PR00364">
    <property type="entry name" value="DISEASERSIST"/>
</dbReference>
<keyword evidence="5" id="KW-0611">Plant defense</keyword>
<evidence type="ECO:0000256" key="4">
    <source>
        <dbReference type="ARBA" id="ARBA00022741"/>
    </source>
</evidence>
<keyword evidence="4" id="KW-0547">Nucleotide-binding</keyword>
<protein>
    <recommendedName>
        <fullName evidence="13">AAA+ ATPase domain-containing protein</fullName>
    </recommendedName>
</protein>
<evidence type="ECO:0000256" key="6">
    <source>
        <dbReference type="ARBA" id="ARBA00022840"/>
    </source>
</evidence>
<dbReference type="Pfam" id="PF23598">
    <property type="entry name" value="LRR_14"/>
    <property type="match status" value="1"/>
</dbReference>
<dbReference type="SUPFAM" id="SSF52047">
    <property type="entry name" value="RNI-like"/>
    <property type="match status" value="4"/>
</dbReference>
<keyword evidence="12" id="KW-1185">Reference proteome</keyword>
<evidence type="ECO:0000313" key="11">
    <source>
        <dbReference type="EMBL" id="KAF3434273.1"/>
    </source>
</evidence>
<dbReference type="Gene3D" id="3.40.50.300">
    <property type="entry name" value="P-loop containing nucleotide triphosphate hydrolases"/>
    <property type="match status" value="1"/>
</dbReference>
<dbReference type="InterPro" id="IPR057135">
    <property type="entry name" value="At4g27190-like_LRR"/>
</dbReference>
<feature type="domain" description="NB-ARC" evidence="8">
    <location>
        <begin position="163"/>
        <end position="331"/>
    </location>
</feature>
<feature type="domain" description="Disease resistance protein At4g27190-like leucine-rich repeats" evidence="9">
    <location>
        <begin position="1247"/>
        <end position="1365"/>
    </location>
</feature>
<evidence type="ECO:0000259" key="9">
    <source>
        <dbReference type="Pfam" id="PF23247"/>
    </source>
</evidence>
<dbReference type="InterPro" id="IPR042197">
    <property type="entry name" value="Apaf_helical"/>
</dbReference>
<dbReference type="Gene3D" id="1.10.8.430">
    <property type="entry name" value="Helical domain of apoptotic protease-activating factors"/>
    <property type="match status" value="1"/>
</dbReference>
<feature type="domain" description="Disease resistance protein At4g27190-like leucine-rich repeats" evidence="9">
    <location>
        <begin position="1804"/>
        <end position="1879"/>
    </location>
</feature>
<evidence type="ECO:0000259" key="8">
    <source>
        <dbReference type="Pfam" id="PF00931"/>
    </source>
</evidence>
<keyword evidence="2" id="KW-0433">Leucine-rich repeat</keyword>
<dbReference type="InterPro" id="IPR002182">
    <property type="entry name" value="NB-ARC"/>
</dbReference>
<dbReference type="SUPFAM" id="SSF52058">
    <property type="entry name" value="L domain-like"/>
    <property type="match status" value="1"/>
</dbReference>
<evidence type="ECO:0008006" key="13">
    <source>
        <dbReference type="Google" id="ProtNLM"/>
    </source>
</evidence>
<feature type="domain" description="Disease resistance protein At4g27190-like leucine-rich repeats" evidence="9">
    <location>
        <begin position="1696"/>
        <end position="1768"/>
    </location>
</feature>
<accession>A0A8K0DSB6</accession>
<dbReference type="SUPFAM" id="SSF52540">
    <property type="entry name" value="P-loop containing nucleoside triphosphate hydrolases"/>
    <property type="match status" value="1"/>
</dbReference>
<dbReference type="Gene3D" id="3.80.10.10">
    <property type="entry name" value="Ribonuclease Inhibitor"/>
    <property type="match status" value="8"/>
</dbReference>
<feature type="domain" description="Disease resistance protein At4g27190-like leucine-rich repeats" evidence="9">
    <location>
        <begin position="1539"/>
        <end position="1585"/>
    </location>
</feature>
<dbReference type="Pfam" id="PF00931">
    <property type="entry name" value="NB-ARC"/>
    <property type="match status" value="1"/>
</dbReference>